<proteinExistence type="inferred from homology"/>
<comment type="caution">
    <text evidence="5">The sequence shown here is derived from an EMBL/GenBank/DDBJ whole genome shotgun (WGS) entry which is preliminary data.</text>
</comment>
<evidence type="ECO:0000256" key="3">
    <source>
        <dbReference type="ARBA" id="ARBA00023002"/>
    </source>
</evidence>
<dbReference type="PANTHER" id="PTHR43490:SF99">
    <property type="entry name" value="SHORT-CHAIN DEHYDROGENASE_REDUCTASE"/>
    <property type="match status" value="1"/>
</dbReference>
<sequence>MPRGRPQRIALVTGANRGIGFETCRQLAGAGLRVILTSRDPAKGRRAADLLRREGKDVAWEPLDVTDSKSVKRLLDAVRRGFGRLDVLVNNAAVYLDEDVSVFEVDDATVRATLETNFYGPLAMCRAFVPLMQAQGYGRVVNVSSRAGQLSDMTGGTAAYKVSKAALNALTRIVADEVRPANIKVNAVCPGWVRTKMGGPRAPRSPKQAAETIVWLATLPDRGPTGGFFRDRKAIAW</sequence>
<dbReference type="EMBL" id="VBAK01000093">
    <property type="protein sequence ID" value="TMI91443.1"/>
    <property type="molecule type" value="Genomic_DNA"/>
</dbReference>
<protein>
    <submittedName>
        <fullName evidence="5">SDR family oxidoreductase</fullName>
    </submittedName>
</protein>
<evidence type="ECO:0000256" key="4">
    <source>
        <dbReference type="RuleBase" id="RU000363"/>
    </source>
</evidence>
<dbReference type="Gene3D" id="3.40.50.720">
    <property type="entry name" value="NAD(P)-binding Rossmann-like Domain"/>
    <property type="match status" value="1"/>
</dbReference>
<keyword evidence="3" id="KW-0560">Oxidoreductase</keyword>
<dbReference type="InterPro" id="IPR045313">
    <property type="entry name" value="CBR1-like"/>
</dbReference>
<reference evidence="5 6" key="1">
    <citation type="journal article" date="2019" name="Nat. Microbiol.">
        <title>Mediterranean grassland soil C-N compound turnover is dependent on rainfall and depth, and is mediated by genomically divergent microorganisms.</title>
        <authorList>
            <person name="Diamond S."/>
            <person name="Andeer P.F."/>
            <person name="Li Z."/>
            <person name="Crits-Christoph A."/>
            <person name="Burstein D."/>
            <person name="Anantharaman K."/>
            <person name="Lane K.R."/>
            <person name="Thomas B.C."/>
            <person name="Pan C."/>
            <person name="Northen T.R."/>
            <person name="Banfield J.F."/>
        </authorList>
    </citation>
    <scope>NUCLEOTIDE SEQUENCE [LARGE SCALE GENOMIC DNA]</scope>
    <source>
        <strain evidence="5">NP_3</strain>
    </source>
</reference>
<dbReference type="PRINTS" id="PR00081">
    <property type="entry name" value="GDHRDH"/>
</dbReference>
<dbReference type="PANTHER" id="PTHR43490">
    <property type="entry name" value="(+)-NEOMENTHOL DEHYDROGENASE"/>
    <property type="match status" value="1"/>
</dbReference>
<accession>A0A537K6P0</accession>
<dbReference type="PRINTS" id="PR00080">
    <property type="entry name" value="SDRFAMILY"/>
</dbReference>
<dbReference type="FunFam" id="3.40.50.720:FF:000084">
    <property type="entry name" value="Short-chain dehydrogenase reductase"/>
    <property type="match status" value="1"/>
</dbReference>
<evidence type="ECO:0000256" key="1">
    <source>
        <dbReference type="ARBA" id="ARBA00006484"/>
    </source>
</evidence>
<dbReference type="InterPro" id="IPR002347">
    <property type="entry name" value="SDR_fam"/>
</dbReference>
<evidence type="ECO:0000313" key="5">
    <source>
        <dbReference type="EMBL" id="TMI91443.1"/>
    </source>
</evidence>
<dbReference type="Pfam" id="PF00106">
    <property type="entry name" value="adh_short"/>
    <property type="match status" value="1"/>
</dbReference>
<evidence type="ECO:0000256" key="2">
    <source>
        <dbReference type="ARBA" id="ARBA00022857"/>
    </source>
</evidence>
<evidence type="ECO:0000313" key="6">
    <source>
        <dbReference type="Proteomes" id="UP000318509"/>
    </source>
</evidence>
<organism evidence="5 6">
    <name type="scientific">Candidatus Segetimicrobium genomatis</name>
    <dbReference type="NCBI Taxonomy" id="2569760"/>
    <lineage>
        <taxon>Bacteria</taxon>
        <taxon>Bacillati</taxon>
        <taxon>Candidatus Sysuimicrobiota</taxon>
        <taxon>Candidatus Sysuimicrobiia</taxon>
        <taxon>Candidatus Sysuimicrobiales</taxon>
        <taxon>Candidatus Segetimicrobiaceae</taxon>
        <taxon>Candidatus Segetimicrobium</taxon>
    </lineage>
</organism>
<name>A0A537K6P0_9BACT</name>
<gene>
    <name evidence="5" type="ORF">E6H00_04000</name>
</gene>
<comment type="similarity">
    <text evidence="1 4">Belongs to the short-chain dehydrogenases/reductases (SDR) family.</text>
</comment>
<dbReference type="AlphaFoldDB" id="A0A537K6P0"/>
<dbReference type="InterPro" id="IPR036291">
    <property type="entry name" value="NAD(P)-bd_dom_sf"/>
</dbReference>
<dbReference type="GO" id="GO:0016020">
    <property type="term" value="C:membrane"/>
    <property type="evidence" value="ECO:0007669"/>
    <property type="project" value="TreeGrafter"/>
</dbReference>
<keyword evidence="2" id="KW-0521">NADP</keyword>
<dbReference type="Proteomes" id="UP000318509">
    <property type="component" value="Unassembled WGS sequence"/>
</dbReference>
<dbReference type="GO" id="GO:0016616">
    <property type="term" value="F:oxidoreductase activity, acting on the CH-OH group of donors, NAD or NADP as acceptor"/>
    <property type="evidence" value="ECO:0007669"/>
    <property type="project" value="InterPro"/>
</dbReference>
<dbReference type="CDD" id="cd05324">
    <property type="entry name" value="carb_red_PTCR-like_SDR_c"/>
    <property type="match status" value="1"/>
</dbReference>
<dbReference type="SUPFAM" id="SSF51735">
    <property type="entry name" value="NAD(P)-binding Rossmann-fold domains"/>
    <property type="match status" value="1"/>
</dbReference>